<accession>A0A2R2V1Q6</accession>
<organism evidence="1 2">
    <name type="scientific">Pectobacterium phage POP72</name>
    <dbReference type="NCBI Taxonomy" id="1965269"/>
    <lineage>
        <taxon>Viruses</taxon>
        <taxon>Duplodnaviria</taxon>
        <taxon>Heunggongvirae</taxon>
        <taxon>Uroviricota</taxon>
        <taxon>Caudoviricetes</taxon>
        <taxon>Autographivirales</taxon>
        <taxon>Autosignataviridae</taxon>
        <taxon>Molineuxvirinae</taxon>
        <taxon>Axomammavirus</taxon>
        <taxon>Axomammavirus PP1</taxon>
    </lineage>
</organism>
<name>A0A2R2V1Q6_9CAUD</name>
<evidence type="ECO:0000313" key="2">
    <source>
        <dbReference type="Proteomes" id="UP000244377"/>
    </source>
</evidence>
<evidence type="ECO:0000313" key="1">
    <source>
        <dbReference type="EMBL" id="ARB10940.1"/>
    </source>
</evidence>
<reference evidence="1 2" key="1">
    <citation type="submission" date="2017-03" db="EMBL/GenBank/DDBJ databases">
        <authorList>
            <person name="Afonso C.L."/>
            <person name="Miller P.J."/>
            <person name="Scott M.A."/>
            <person name="Spackman E."/>
            <person name="Goraichik I."/>
            <person name="Dimitrov K.M."/>
            <person name="Suarez D.L."/>
            <person name="Swayne D.E."/>
        </authorList>
    </citation>
    <scope>NUCLEOTIDE SEQUENCE [LARGE SCALE GENOMIC DNA]</scope>
</reference>
<proteinExistence type="predicted"/>
<protein>
    <submittedName>
        <fullName evidence="1">Uncharacterized protein</fullName>
    </submittedName>
</protein>
<dbReference type="Proteomes" id="UP000244377">
    <property type="component" value="Genome"/>
</dbReference>
<sequence length="50" mass="5596">MQIKKTPTRLEALWGVPHRQLEVLWVIFWVALGKALPCSQARIGGTSPPN</sequence>
<gene>
    <name evidence="1" type="ORF">POP72_024</name>
</gene>
<dbReference type="EMBL" id="KY744566">
    <property type="protein sequence ID" value="ARB10940.1"/>
    <property type="molecule type" value="Genomic_DNA"/>
</dbReference>